<name>F0YDU3_AURAN</name>
<gene>
    <name evidence="2" type="ORF">AURANDRAFT_65320</name>
</gene>
<dbReference type="eggNOG" id="KOG3534">
    <property type="taxonomic scope" value="Eukaryota"/>
</dbReference>
<feature type="region of interest" description="Disordered" evidence="1">
    <location>
        <begin position="1006"/>
        <end position="1028"/>
    </location>
</feature>
<dbReference type="Pfam" id="PF05994">
    <property type="entry name" value="FragX_IP"/>
    <property type="match status" value="2"/>
</dbReference>
<evidence type="ECO:0000313" key="2">
    <source>
        <dbReference type="EMBL" id="EGB06865.1"/>
    </source>
</evidence>
<evidence type="ECO:0008006" key="4">
    <source>
        <dbReference type="Google" id="ProtNLM"/>
    </source>
</evidence>
<dbReference type="RefSeq" id="XP_009038609.1">
    <property type="nucleotide sequence ID" value="XM_009040361.1"/>
</dbReference>
<keyword evidence="3" id="KW-1185">Reference proteome</keyword>
<reference evidence="2 3" key="1">
    <citation type="journal article" date="2011" name="Proc. Natl. Acad. Sci. U.S.A.">
        <title>Niche of harmful alga Aureococcus anophagefferens revealed through ecogenomics.</title>
        <authorList>
            <person name="Gobler C.J."/>
            <person name="Berry D.L."/>
            <person name="Dyhrman S.T."/>
            <person name="Wilhelm S.W."/>
            <person name="Salamov A."/>
            <person name="Lobanov A.V."/>
            <person name="Zhang Y."/>
            <person name="Collier J.L."/>
            <person name="Wurch L.L."/>
            <person name="Kustka A.B."/>
            <person name="Dill B.D."/>
            <person name="Shah M."/>
            <person name="VerBerkmoes N.C."/>
            <person name="Kuo A."/>
            <person name="Terry A."/>
            <person name="Pangilinan J."/>
            <person name="Lindquist E.A."/>
            <person name="Lucas S."/>
            <person name="Paulsen I.T."/>
            <person name="Hattenrath-Lehmann T.K."/>
            <person name="Talmage S.C."/>
            <person name="Walker E.A."/>
            <person name="Koch F."/>
            <person name="Burson A.M."/>
            <person name="Marcoval M.A."/>
            <person name="Tang Y.Z."/>
            <person name="Lecleir G.R."/>
            <person name="Coyne K.J."/>
            <person name="Berg G.M."/>
            <person name="Bertrand E.M."/>
            <person name="Saito M.A."/>
            <person name="Gladyshev V.N."/>
            <person name="Grigoriev I.V."/>
        </authorList>
    </citation>
    <scope>NUCLEOTIDE SEQUENCE [LARGE SCALE GENOMIC DNA]</scope>
    <source>
        <strain evidence="3">CCMP 1984</strain>
    </source>
</reference>
<dbReference type="PANTHER" id="PTHR12195">
    <property type="entry name" value="CYTOPLASMIC FMR1-INTERACTING PROTEIN-RELATED"/>
    <property type="match status" value="1"/>
</dbReference>
<protein>
    <recommendedName>
        <fullName evidence="4">CYRIA/CYRIB Rac1 binding domain-containing protein</fullName>
    </recommendedName>
</protein>
<sequence>MVVFAGKVGAPSLHIRCGIDELAASFVESGAVGYGGLEVDDLGGKLDAAALRREPVALARRCEDLLAEHEEHVAVLYSYRSVSKAIPYYAGEEEARVRGLIVATLGDALAPVLDAMRFADRAVEFCVEAADRALDGGCGALDVETFAAAADAVFTLDLLKDMKAFFPATLTQDIKRLQQAMPDGWPATGEANAGPLSASDFEELTEALVVHHDEDSTIRSYQGRLARRLREDLAFAAPRADALVAAAIDATLATLRRGGGARAEGAAALSRRLPFLLFLLDGPWDGRDVDAYADARVDQAALLAALRRRPVCPLAGDMSVAAHTVLGLTPNYGKHKQRLDLRDEGVCRNAALEPTWRAARDVVGLAVANLQSAGADDDDGPEAPRAAFAAARACLELLRDLRRAVADEYYWKLTHPSISGLEDGSAHDKRTVPFAAALLHNYSGREKSVLVDAICLAKSLAQTLADAAPGLATKCEAHVRSVCGHLGADELFPGRPTRTKLRGWRVAKAEELLVASDEEEEEEPTSPASSASTRSFFARSTRWTSSPSAAPSVFFGASKAPPPAAPAADEYDEVHEVLEWAGAVLALAKTARSSADFGFLWYRELYLELSQQIQFPIELSLPWILAEHAARGGPGSDAVPADRLLAALPYALDVYDDAAATALRDLGKRHLYGEIEAEMNLAFDQLVFLVGDACYARVKDRAALALLDSEYARRLPRKRLAELEAAARPCQLLDARRQLRCLGRCVDVARLVAVRVDDKLADDVEFAIKTLEQLGCCAAPEALRATTVLHAARRAWGAPLDAFDEVLAAADGRAPRDGGGGAAPGGRVLAALARSLAEDVFPKWCYALATARFTRAPLETVDDRERGAPRPAPSKATLRYGAAALLAPAARDAVNDAWKLERAFLGRGHWAAARQLLAPGGGGPLVARLLVAYGAAAADGALDALLALLHDRGNDATRAAFQRCRELGNAVAFARDAEAAGLFGAARGGAVLPALLDAVAAAAEARPKPPRAGGGAWPSANGEPLGAPHDGAARGVAAALAAFGAAGTPCAAARDPDDETLLDDAAIYGDGVFVALAALARALRVDGAVTAVAALPARDRSAPPADRDAAAGRLAKLAAALAWLPAR</sequence>
<organism evidence="3">
    <name type="scientific">Aureococcus anophagefferens</name>
    <name type="common">Harmful bloom alga</name>
    <dbReference type="NCBI Taxonomy" id="44056"/>
    <lineage>
        <taxon>Eukaryota</taxon>
        <taxon>Sar</taxon>
        <taxon>Stramenopiles</taxon>
        <taxon>Ochrophyta</taxon>
        <taxon>Pelagophyceae</taxon>
        <taxon>Pelagomonadales</taxon>
        <taxon>Pelagomonadaceae</taxon>
        <taxon>Aureococcus</taxon>
    </lineage>
</organism>
<proteinExistence type="predicted"/>
<dbReference type="Proteomes" id="UP000002729">
    <property type="component" value="Unassembled WGS sequence"/>
</dbReference>
<dbReference type="InParanoid" id="F0YDU3"/>
<evidence type="ECO:0000313" key="3">
    <source>
        <dbReference type="Proteomes" id="UP000002729"/>
    </source>
</evidence>
<dbReference type="AlphaFoldDB" id="F0YDU3"/>
<dbReference type="GeneID" id="20225279"/>
<dbReference type="GO" id="GO:0030833">
    <property type="term" value="P:regulation of actin filament polymerization"/>
    <property type="evidence" value="ECO:0007669"/>
    <property type="project" value="InterPro"/>
</dbReference>
<dbReference type="KEGG" id="aaf:AURANDRAFT_65320"/>
<dbReference type="InterPro" id="IPR008081">
    <property type="entry name" value="Cytoplasmic_FMR1-int"/>
</dbReference>
<accession>F0YDU3</accession>
<dbReference type="PRINTS" id="PR01698">
    <property type="entry name" value="CYTOFMRPINTP"/>
</dbReference>
<dbReference type="EMBL" id="GL833133">
    <property type="protein sequence ID" value="EGB06865.1"/>
    <property type="molecule type" value="Genomic_DNA"/>
</dbReference>
<dbReference type="OrthoDB" id="10265867at2759"/>
<evidence type="ECO:0000256" key="1">
    <source>
        <dbReference type="SAM" id="MobiDB-lite"/>
    </source>
</evidence>
<dbReference type="GO" id="GO:0031267">
    <property type="term" value="F:small GTPase binding"/>
    <property type="evidence" value="ECO:0007669"/>
    <property type="project" value="InterPro"/>
</dbReference>